<evidence type="ECO:0008006" key="4">
    <source>
        <dbReference type="Google" id="ProtNLM"/>
    </source>
</evidence>
<evidence type="ECO:0000256" key="1">
    <source>
        <dbReference type="SAM" id="MobiDB-lite"/>
    </source>
</evidence>
<dbReference type="InterPro" id="IPR036890">
    <property type="entry name" value="HATPase_C_sf"/>
</dbReference>
<dbReference type="HOGENOM" id="CLU_254407_0_0_5"/>
<name>A0A068ST34_NEOGA</name>
<keyword evidence="3" id="KW-1185">Reference proteome</keyword>
<reference evidence="3" key="1">
    <citation type="journal article" date="2014" name="BMC Genomics">
        <title>Genome sequencing of two Neorhizobium galegae strains reveals a noeT gene responsible for the unusual acetylation of the nodulation factors.</title>
        <authorList>
            <person name="Osterman J."/>
            <person name="Marsh J."/>
            <person name="Laine P.K."/>
            <person name="Zeng Z."/>
            <person name="Alatalo E."/>
            <person name="Sullivan J.T."/>
            <person name="Young J.P."/>
            <person name="Thomas-Oates J."/>
            <person name="Paulin L."/>
            <person name="Lindstrom K."/>
        </authorList>
    </citation>
    <scope>NUCLEOTIDE SEQUENCE [LARGE SCALE GENOMIC DNA]</scope>
    <source>
        <strain evidence="3">HAMBI 540</strain>
    </source>
</reference>
<dbReference type="PANTHER" id="PTHR32387">
    <property type="entry name" value="WU:FJ29H11"/>
    <property type="match status" value="1"/>
</dbReference>
<proteinExistence type="predicted"/>
<dbReference type="EMBL" id="HG938353">
    <property type="protein sequence ID" value="CDN48255.1"/>
    <property type="molecule type" value="Genomic_DNA"/>
</dbReference>
<dbReference type="KEGG" id="ngg:RG540_CH20860"/>
<dbReference type="PANTHER" id="PTHR32387:SF0">
    <property type="entry name" value="PROTEIN NO VEIN"/>
    <property type="match status" value="1"/>
</dbReference>
<dbReference type="GeneID" id="24258631"/>
<feature type="compositionally biased region" description="Low complexity" evidence="1">
    <location>
        <begin position="1187"/>
        <end position="1204"/>
    </location>
</feature>
<feature type="region of interest" description="Disordered" evidence="1">
    <location>
        <begin position="1173"/>
        <end position="1240"/>
    </location>
</feature>
<dbReference type="NCBIfam" id="NF047352">
    <property type="entry name" value="P_loop_sacsin"/>
    <property type="match status" value="1"/>
</dbReference>
<gene>
    <name evidence="2" type="ORF">RG540_CH20860</name>
</gene>
<evidence type="ECO:0000313" key="3">
    <source>
        <dbReference type="Proteomes" id="UP000028181"/>
    </source>
</evidence>
<organism evidence="2 3">
    <name type="scientific">Neorhizobium galegae bv. orientalis str. HAMBI 540</name>
    <dbReference type="NCBI Taxonomy" id="1028800"/>
    <lineage>
        <taxon>Bacteria</taxon>
        <taxon>Pseudomonadati</taxon>
        <taxon>Pseudomonadota</taxon>
        <taxon>Alphaproteobacteria</taxon>
        <taxon>Hyphomicrobiales</taxon>
        <taxon>Rhizobiaceae</taxon>
        <taxon>Rhizobium/Agrobacterium group</taxon>
        <taxon>Neorhizobium</taxon>
    </lineage>
</organism>
<protein>
    <recommendedName>
        <fullName evidence="4">Protein NO VEIN C-terminal domain-containing protein</fullName>
    </recommendedName>
</protein>
<dbReference type="Proteomes" id="UP000028181">
    <property type="component" value="Chromosome I"/>
</dbReference>
<dbReference type="eggNOG" id="COG1061">
    <property type="taxonomic scope" value="Bacteria"/>
</dbReference>
<accession>A0A068ST34</accession>
<feature type="region of interest" description="Disordered" evidence="1">
    <location>
        <begin position="1"/>
        <end position="21"/>
    </location>
</feature>
<dbReference type="OrthoDB" id="7782105at2"/>
<dbReference type="PATRIC" id="fig|1028800.3.peg.2110"/>
<dbReference type="InterPro" id="IPR052957">
    <property type="entry name" value="Auxin_embryo_med"/>
</dbReference>
<evidence type="ECO:0000313" key="2">
    <source>
        <dbReference type="EMBL" id="CDN48255.1"/>
    </source>
</evidence>
<sequence>MSSLGVDPEIGSSTQNAEWGDTSAEEWKSFLLDEMEATKNAYYAKPPLLVRDYNAEKATVQDYADRELLELVQNAADAATEIGGDGRIRVEIKKNGLLVANTGQPFRTTGVRSLMTSHLSDKPARQRSLIGAKGLGFRSILNWTMEPIVLSGALQLAFSAQHSATVLSEMSALHPEFADALGDVSQRVAPILPFPAFGNQFDRALASGHSAELLSRAISVKEDGYDTVIAAGFSNESSFARAAQQAAEFRPEFLLFVPSLRQIEICVEGQVDQRWTKSNVSRDVWTLEIVAGHEVSSQKWICRHSTGEIPRLPDAGSEAATRYEASVAFRSDEPSKPGMLHCFFPTSTQMPLPALFHATFEVTSNRKQLQDASKVNVHVLERLAELYAHAVSDLVSAGRMNAPLGYLSASGEFPPALKVFETHLYSIAGRYPVIPTLDGSFVDASQTNIGPEGYGVFFPPRLFPKSANCKTFRERALLQLIGVSQLETGATLSKLARMDLTLEERADVIVGLAKQGSSFSGSRSFLIDESERPFGKRNSCFPPPIGSKMPTLPRWAQRRFMHPGLWQLIVSKLELSRRDIIAKLRNFNIEEYNLDGVTRSLVRQAEELISRHPGSEDSVRTETLQTLQRLYRREGENRPKFPQLRVKVRTQANAWSAADEVHLSESYGLEGRINQALYVSHPEVLLEAADPSLFILDELQAFYEWIGVNRWPRMVMQETPLSMRAAVLASLPEQVTVTDGFTMQTIPRGELSWTHTAKFAMQTIDRLDGILATANGDSILAWVARDPRFSAISPATFSLKLQARRSNSNYRPYDGPLPDPVRWQIKNVAWLSCTDGKRRPPIQTMRDAARLRGVFAQPTRPAEGSEDTLGLDDAAWARALLTVGVPTNIDDLTEAQVFTLLTELKDRGLEPDVVRRLYMQILEREIFRADQAPREKASFERGGYVQCRHRGQFAWVKVADAYYADRDGLLATARDQLALIDLPTRRNATNVFNRFCVAPLSRQGLVVSVVSKLEARQATDLIAHRFSSARPFIRAYRSLIAPDATAIRRFDRLSVLAVSKLDIEINLGGGAYRGELPAWSHLIEHEQLIVIVDDTMDAQQLLLLASEAIGDGLADIFEVQSGADFTKLLSPEQDSTRRLLLHRMLPNFSDAEVDALFEDQVEPVDTVLFNLTLLENPNPNPPPNPPNGNGLPTESATASGSPTTPMTPTPPSGNLPSHEARRSPDAVTAQTIANPPSAATGRKLDIRVSSGGGYYSSGWSSDVDNFKAVDAEEWAVLFEKSEKRFPLKVAHLQGSAAFGCDVLSFQSQEEFELFRLDGDRRRIARFIEVKSGGVRLTENETRCARQVKSRFFIYRIVFPDTSRTTATLTCIQDPLRYASALARELSIDIDEVADRTTFSVSAVESVEYGEEGVH</sequence>
<dbReference type="RefSeq" id="WP_038587385.1">
    <property type="nucleotide sequence ID" value="NZ_HG938353.1"/>
</dbReference>
<dbReference type="SUPFAM" id="SSF55874">
    <property type="entry name" value="ATPase domain of HSP90 chaperone/DNA topoisomerase II/histidine kinase"/>
    <property type="match status" value="1"/>
</dbReference>